<feature type="transmembrane region" description="Helical" evidence="10">
    <location>
        <begin position="31"/>
        <end position="51"/>
    </location>
</feature>
<evidence type="ECO:0000313" key="12">
    <source>
        <dbReference type="EMBL" id="STQ09382.1"/>
    </source>
</evidence>
<evidence type="ECO:0000259" key="11">
    <source>
        <dbReference type="PROSITE" id="PS50850"/>
    </source>
</evidence>
<dbReference type="GO" id="GO:0015293">
    <property type="term" value="F:symporter activity"/>
    <property type="evidence" value="ECO:0007669"/>
    <property type="project" value="UniProtKB-KW"/>
</dbReference>
<keyword evidence="6" id="KW-0769">Symport</keyword>
<organism evidence="12 13">
    <name type="scientific">Enterobacter cloacae</name>
    <dbReference type="NCBI Taxonomy" id="550"/>
    <lineage>
        <taxon>Bacteria</taxon>
        <taxon>Pseudomonadati</taxon>
        <taxon>Pseudomonadota</taxon>
        <taxon>Gammaproteobacteria</taxon>
        <taxon>Enterobacterales</taxon>
        <taxon>Enterobacteriaceae</taxon>
        <taxon>Enterobacter</taxon>
        <taxon>Enterobacter cloacae complex</taxon>
    </lineage>
</organism>
<evidence type="ECO:0000256" key="8">
    <source>
        <dbReference type="ARBA" id="ARBA00023136"/>
    </source>
</evidence>
<evidence type="ECO:0000256" key="10">
    <source>
        <dbReference type="SAM" id="Phobius"/>
    </source>
</evidence>
<keyword evidence="8 10" id="KW-0472">Membrane</keyword>
<evidence type="ECO:0000256" key="6">
    <source>
        <dbReference type="ARBA" id="ARBA00022847"/>
    </source>
</evidence>
<dbReference type="InterPro" id="IPR005828">
    <property type="entry name" value="MFS_sugar_transport-like"/>
</dbReference>
<reference evidence="12 13" key="1">
    <citation type="submission" date="2018-06" db="EMBL/GenBank/DDBJ databases">
        <authorList>
            <consortium name="Pathogen Informatics"/>
            <person name="Doyle S."/>
        </authorList>
    </citation>
    <scope>NUCLEOTIDE SEQUENCE [LARGE SCALE GENOMIC DNA]</scope>
    <source>
        <strain evidence="12 13">NCTC10005</strain>
    </source>
</reference>
<dbReference type="PROSITE" id="PS50850">
    <property type="entry name" value="MFS"/>
    <property type="match status" value="1"/>
</dbReference>
<dbReference type="InterPro" id="IPR036259">
    <property type="entry name" value="MFS_trans_sf"/>
</dbReference>
<evidence type="ECO:0000256" key="9">
    <source>
        <dbReference type="SAM" id="Coils"/>
    </source>
</evidence>
<evidence type="ECO:0000256" key="5">
    <source>
        <dbReference type="ARBA" id="ARBA00022692"/>
    </source>
</evidence>
<keyword evidence="2" id="KW-0813">Transport</keyword>
<gene>
    <name evidence="12" type="primary">galP_3</name>
    <name evidence="12" type="ORF">NCTC10005_02088</name>
</gene>
<accession>A0A377LTF5</accession>
<evidence type="ECO:0000256" key="2">
    <source>
        <dbReference type="ARBA" id="ARBA00022448"/>
    </source>
</evidence>
<dbReference type="SUPFAM" id="SSF103473">
    <property type="entry name" value="MFS general substrate transporter"/>
    <property type="match status" value="1"/>
</dbReference>
<evidence type="ECO:0000256" key="3">
    <source>
        <dbReference type="ARBA" id="ARBA00022475"/>
    </source>
</evidence>
<evidence type="ECO:0000256" key="1">
    <source>
        <dbReference type="ARBA" id="ARBA00004370"/>
    </source>
</evidence>
<dbReference type="PANTHER" id="PTHR48020:SF12">
    <property type="entry name" value="PROTON MYO-INOSITOL COTRANSPORTER"/>
    <property type="match status" value="1"/>
</dbReference>
<comment type="subcellular location">
    <subcellularLocation>
        <location evidence="1">Membrane</location>
    </subcellularLocation>
</comment>
<keyword evidence="5 10" id="KW-0812">Transmembrane</keyword>
<dbReference type="Pfam" id="PF00083">
    <property type="entry name" value="Sugar_tr"/>
    <property type="match status" value="1"/>
</dbReference>
<dbReference type="InterPro" id="IPR050814">
    <property type="entry name" value="Myo-inositol_Transporter"/>
</dbReference>
<feature type="coiled-coil region" evidence="9">
    <location>
        <begin position="63"/>
        <end position="90"/>
    </location>
</feature>
<protein>
    <submittedName>
        <fullName evidence="12">Sugar transporter</fullName>
    </submittedName>
</protein>
<evidence type="ECO:0000256" key="7">
    <source>
        <dbReference type="ARBA" id="ARBA00022989"/>
    </source>
</evidence>
<dbReference type="GO" id="GO:0016020">
    <property type="term" value="C:membrane"/>
    <property type="evidence" value="ECO:0007669"/>
    <property type="project" value="UniProtKB-SubCell"/>
</dbReference>
<feature type="domain" description="Major facilitator superfamily (MFS) profile" evidence="11">
    <location>
        <begin position="1"/>
        <end position="137"/>
    </location>
</feature>
<feature type="transmembrane region" description="Helical" evidence="10">
    <location>
        <begin position="7"/>
        <end position="25"/>
    </location>
</feature>
<dbReference type="PANTHER" id="PTHR48020">
    <property type="entry name" value="PROTON MYO-INOSITOL COTRANSPORTER"/>
    <property type="match status" value="1"/>
</dbReference>
<keyword evidence="3" id="KW-1003">Cell membrane</keyword>
<evidence type="ECO:0000313" key="13">
    <source>
        <dbReference type="Proteomes" id="UP000255106"/>
    </source>
</evidence>
<dbReference type="Proteomes" id="UP000255106">
    <property type="component" value="Unassembled WGS sequence"/>
</dbReference>
<proteinExistence type="predicted"/>
<name>A0A377LTF5_ENTCL</name>
<keyword evidence="7 10" id="KW-1133">Transmembrane helix</keyword>
<dbReference type="Gene3D" id="1.20.1250.20">
    <property type="entry name" value="MFS general substrate transporter like domains"/>
    <property type="match status" value="1"/>
</dbReference>
<keyword evidence="9" id="KW-0175">Coiled coil</keyword>
<evidence type="ECO:0000256" key="4">
    <source>
        <dbReference type="ARBA" id="ARBA00022597"/>
    </source>
</evidence>
<dbReference type="InterPro" id="IPR020846">
    <property type="entry name" value="MFS_dom"/>
</dbReference>
<keyword evidence="4 12" id="KW-0762">Sugar transport</keyword>
<dbReference type="EMBL" id="UGJB01000004">
    <property type="protein sequence ID" value="STQ09382.1"/>
    <property type="molecule type" value="Genomic_DNA"/>
</dbReference>
<sequence>MISMYQLMITIGILGAYLSDTAFSYSGAWRWMLGVIIIPAVLLLIGVFFLPDSPRWFAAKRRFHDAERVLLRLRDTSAEAKNELEEIRESLKVKQSGWALFKEKQQLPPRGVPWRAVTGNATVHRDERHHVLRAKNL</sequence>
<dbReference type="AlphaFoldDB" id="A0A377LTF5"/>